<dbReference type="EMBL" id="KV878344">
    <property type="protein sequence ID" value="OJJ45858.1"/>
    <property type="molecule type" value="Genomic_DNA"/>
</dbReference>
<feature type="transmembrane region" description="Helical" evidence="7">
    <location>
        <begin position="118"/>
        <end position="141"/>
    </location>
</feature>
<dbReference type="OrthoDB" id="444631at2759"/>
<feature type="transmembrane region" description="Helical" evidence="7">
    <location>
        <begin position="230"/>
        <end position="250"/>
    </location>
</feature>
<evidence type="ECO:0000256" key="2">
    <source>
        <dbReference type="ARBA" id="ARBA00022692"/>
    </source>
</evidence>
<evidence type="ECO:0000256" key="4">
    <source>
        <dbReference type="ARBA" id="ARBA00023136"/>
    </source>
</evidence>
<evidence type="ECO:0000256" key="1">
    <source>
        <dbReference type="ARBA" id="ARBA00004141"/>
    </source>
</evidence>
<dbReference type="Pfam" id="PF20684">
    <property type="entry name" value="Fung_rhodopsin"/>
    <property type="match status" value="1"/>
</dbReference>
<dbReference type="PANTHER" id="PTHR33048">
    <property type="entry name" value="PTH11-LIKE INTEGRAL MEMBRANE PROTEIN (AFU_ORTHOLOGUE AFUA_5G11245)"/>
    <property type="match status" value="1"/>
</dbReference>
<dbReference type="GeneID" id="34607682"/>
<keyword evidence="3 7" id="KW-1133">Transmembrane helix</keyword>
<feature type="transmembrane region" description="Helical" evidence="7">
    <location>
        <begin position="161"/>
        <end position="186"/>
    </location>
</feature>
<protein>
    <recommendedName>
        <fullName evidence="8">Rhodopsin domain-containing protein</fullName>
    </recommendedName>
</protein>
<dbReference type="RefSeq" id="XP_022580368.1">
    <property type="nucleotide sequence ID" value="XM_022721217.1"/>
</dbReference>
<dbReference type="PANTHER" id="PTHR33048:SF114">
    <property type="entry name" value="MEMBRANE PROTEIN PTH11-LIKE, PUTATIVE (AFU_ORTHOLOGUE AFUA_7G06620)-RELATED"/>
    <property type="match status" value="1"/>
</dbReference>
<sequence>MPSQGPTVIGVAVFFAVLTFVVLSLRLFTRIYVFGQVRLDDYLIIVAACLSWSFIAVTIVAVQNGLGRHIDTITAPEMETYLLVVWLSSMFYLACLGFIKSSVLVYYTHLENRMLTRLAYIMLGVISCQAGSFVLVAAFQCGPIHKAWDPTVPGKCVNIDVFYLANAALNITTDLITYMLPMNVILRLHIPNRQKAGILVILCFGLFTCIASIIRITYIPIMLTSPDSTYVISGAMYWSAIETNIGILTASMPSFKAILTHFLPDTLSQSSYVQGSESPSQMDHKSSDDGDEREGNNPHGEEQGYEHGSSQREIQIDGAFEIEGHQMTMELPRIDELHVQLPKTLDSSPIE</sequence>
<dbReference type="InterPro" id="IPR049326">
    <property type="entry name" value="Rhodopsin_dom_fungi"/>
</dbReference>
<feature type="transmembrane region" description="Helical" evidence="7">
    <location>
        <begin position="41"/>
        <end position="61"/>
    </location>
</feature>
<accession>A0A1L9SFD1</accession>
<evidence type="ECO:0000313" key="9">
    <source>
        <dbReference type="EMBL" id="OJJ45858.1"/>
    </source>
</evidence>
<keyword evidence="2 7" id="KW-0812">Transmembrane</keyword>
<feature type="transmembrane region" description="Helical" evidence="7">
    <location>
        <begin position="198"/>
        <end position="218"/>
    </location>
</feature>
<evidence type="ECO:0000313" key="10">
    <source>
        <dbReference type="Proteomes" id="UP000184188"/>
    </source>
</evidence>
<organism evidence="9 10">
    <name type="scientific">Penicilliopsis zonata CBS 506.65</name>
    <dbReference type="NCBI Taxonomy" id="1073090"/>
    <lineage>
        <taxon>Eukaryota</taxon>
        <taxon>Fungi</taxon>
        <taxon>Dikarya</taxon>
        <taxon>Ascomycota</taxon>
        <taxon>Pezizomycotina</taxon>
        <taxon>Eurotiomycetes</taxon>
        <taxon>Eurotiomycetidae</taxon>
        <taxon>Eurotiales</taxon>
        <taxon>Aspergillaceae</taxon>
        <taxon>Penicilliopsis</taxon>
    </lineage>
</organism>
<feature type="domain" description="Rhodopsin" evidence="8">
    <location>
        <begin position="25"/>
        <end position="260"/>
    </location>
</feature>
<keyword evidence="4 7" id="KW-0472">Membrane</keyword>
<feature type="transmembrane region" description="Helical" evidence="7">
    <location>
        <begin position="6"/>
        <end position="29"/>
    </location>
</feature>
<dbReference type="STRING" id="1073090.A0A1L9SFD1"/>
<keyword evidence="10" id="KW-1185">Reference proteome</keyword>
<evidence type="ECO:0000256" key="5">
    <source>
        <dbReference type="ARBA" id="ARBA00038359"/>
    </source>
</evidence>
<dbReference type="GO" id="GO:0016020">
    <property type="term" value="C:membrane"/>
    <property type="evidence" value="ECO:0007669"/>
    <property type="project" value="UniProtKB-SubCell"/>
</dbReference>
<proteinExistence type="inferred from homology"/>
<dbReference type="Proteomes" id="UP000184188">
    <property type="component" value="Unassembled WGS sequence"/>
</dbReference>
<feature type="compositionally biased region" description="Polar residues" evidence="6">
    <location>
        <begin position="270"/>
        <end position="281"/>
    </location>
</feature>
<feature type="region of interest" description="Disordered" evidence="6">
    <location>
        <begin position="270"/>
        <end position="326"/>
    </location>
</feature>
<dbReference type="VEuPathDB" id="FungiDB:ASPZODRAFT_119101"/>
<evidence type="ECO:0000259" key="8">
    <source>
        <dbReference type="Pfam" id="PF20684"/>
    </source>
</evidence>
<comment type="similarity">
    <text evidence="5">Belongs to the SAT4 family.</text>
</comment>
<evidence type="ECO:0000256" key="6">
    <source>
        <dbReference type="SAM" id="MobiDB-lite"/>
    </source>
</evidence>
<feature type="compositionally biased region" description="Basic and acidic residues" evidence="6">
    <location>
        <begin position="282"/>
        <end position="305"/>
    </location>
</feature>
<gene>
    <name evidence="9" type="ORF">ASPZODRAFT_119101</name>
</gene>
<feature type="transmembrane region" description="Helical" evidence="7">
    <location>
        <begin position="81"/>
        <end position="106"/>
    </location>
</feature>
<evidence type="ECO:0000256" key="7">
    <source>
        <dbReference type="SAM" id="Phobius"/>
    </source>
</evidence>
<dbReference type="AlphaFoldDB" id="A0A1L9SFD1"/>
<name>A0A1L9SFD1_9EURO</name>
<comment type="subcellular location">
    <subcellularLocation>
        <location evidence="1">Membrane</location>
        <topology evidence="1">Multi-pass membrane protein</topology>
    </subcellularLocation>
</comment>
<dbReference type="InterPro" id="IPR052337">
    <property type="entry name" value="SAT4-like"/>
</dbReference>
<evidence type="ECO:0000256" key="3">
    <source>
        <dbReference type="ARBA" id="ARBA00022989"/>
    </source>
</evidence>
<reference evidence="10" key="1">
    <citation type="journal article" date="2017" name="Genome Biol.">
        <title>Comparative genomics reveals high biological diversity and specific adaptations in the industrially and medically important fungal genus Aspergillus.</title>
        <authorList>
            <person name="de Vries R.P."/>
            <person name="Riley R."/>
            <person name="Wiebenga A."/>
            <person name="Aguilar-Osorio G."/>
            <person name="Amillis S."/>
            <person name="Uchima C.A."/>
            <person name="Anderluh G."/>
            <person name="Asadollahi M."/>
            <person name="Askin M."/>
            <person name="Barry K."/>
            <person name="Battaglia E."/>
            <person name="Bayram O."/>
            <person name="Benocci T."/>
            <person name="Braus-Stromeyer S.A."/>
            <person name="Caldana C."/>
            <person name="Canovas D."/>
            <person name="Cerqueira G.C."/>
            <person name="Chen F."/>
            <person name="Chen W."/>
            <person name="Choi C."/>
            <person name="Clum A."/>
            <person name="Dos Santos R.A."/>
            <person name="Damasio A.R."/>
            <person name="Diallinas G."/>
            <person name="Emri T."/>
            <person name="Fekete E."/>
            <person name="Flipphi M."/>
            <person name="Freyberg S."/>
            <person name="Gallo A."/>
            <person name="Gournas C."/>
            <person name="Habgood R."/>
            <person name="Hainaut M."/>
            <person name="Harispe M.L."/>
            <person name="Henrissat B."/>
            <person name="Hilden K.S."/>
            <person name="Hope R."/>
            <person name="Hossain A."/>
            <person name="Karabika E."/>
            <person name="Karaffa L."/>
            <person name="Karanyi Z."/>
            <person name="Krasevec N."/>
            <person name="Kuo A."/>
            <person name="Kusch H."/>
            <person name="LaButti K."/>
            <person name="Lagendijk E.L."/>
            <person name="Lapidus A."/>
            <person name="Levasseur A."/>
            <person name="Lindquist E."/>
            <person name="Lipzen A."/>
            <person name="Logrieco A.F."/>
            <person name="MacCabe A."/>
            <person name="Maekelae M.R."/>
            <person name="Malavazi I."/>
            <person name="Melin P."/>
            <person name="Meyer V."/>
            <person name="Mielnichuk N."/>
            <person name="Miskei M."/>
            <person name="Molnar A.P."/>
            <person name="Mule G."/>
            <person name="Ngan C.Y."/>
            <person name="Orejas M."/>
            <person name="Orosz E."/>
            <person name="Ouedraogo J.P."/>
            <person name="Overkamp K.M."/>
            <person name="Park H.-S."/>
            <person name="Perrone G."/>
            <person name="Piumi F."/>
            <person name="Punt P.J."/>
            <person name="Ram A.F."/>
            <person name="Ramon A."/>
            <person name="Rauscher S."/>
            <person name="Record E."/>
            <person name="Riano-Pachon D.M."/>
            <person name="Robert V."/>
            <person name="Roehrig J."/>
            <person name="Ruller R."/>
            <person name="Salamov A."/>
            <person name="Salih N.S."/>
            <person name="Samson R.A."/>
            <person name="Sandor E."/>
            <person name="Sanguinetti M."/>
            <person name="Schuetze T."/>
            <person name="Sepcic K."/>
            <person name="Shelest E."/>
            <person name="Sherlock G."/>
            <person name="Sophianopoulou V."/>
            <person name="Squina F.M."/>
            <person name="Sun H."/>
            <person name="Susca A."/>
            <person name="Todd R.B."/>
            <person name="Tsang A."/>
            <person name="Unkles S.E."/>
            <person name="van de Wiele N."/>
            <person name="van Rossen-Uffink D."/>
            <person name="Oliveira J.V."/>
            <person name="Vesth T.C."/>
            <person name="Visser J."/>
            <person name="Yu J.-H."/>
            <person name="Zhou M."/>
            <person name="Andersen M.R."/>
            <person name="Archer D.B."/>
            <person name="Baker S.E."/>
            <person name="Benoit I."/>
            <person name="Brakhage A.A."/>
            <person name="Braus G.H."/>
            <person name="Fischer R."/>
            <person name="Frisvad J.C."/>
            <person name="Goldman G.H."/>
            <person name="Houbraken J."/>
            <person name="Oakley B."/>
            <person name="Pocsi I."/>
            <person name="Scazzocchio C."/>
            <person name="Seiboth B."/>
            <person name="vanKuyk P.A."/>
            <person name="Wortman J."/>
            <person name="Dyer P.S."/>
            <person name="Grigoriev I.V."/>
        </authorList>
    </citation>
    <scope>NUCLEOTIDE SEQUENCE [LARGE SCALE GENOMIC DNA]</scope>
    <source>
        <strain evidence="10">CBS 506.65</strain>
    </source>
</reference>